<accession>A0A074LMV7</accession>
<name>A0A074LMV7_9BACT</name>
<protein>
    <submittedName>
        <fullName evidence="1">Uncharacterized protein</fullName>
    </submittedName>
</protein>
<sequence>MPSQSDVIDKNAYEVINIIFKEPELVLRQRTVGKSDYEGHFITYDNMSGFFSYGIIGFPILQEGKNGTSYAFIFETKGVIPFAEDVGMQLYVYRKEEGSWEYFCVANVGM</sequence>
<evidence type="ECO:0000313" key="1">
    <source>
        <dbReference type="EMBL" id="KEO75222.1"/>
    </source>
</evidence>
<dbReference type="RefSeq" id="WP_035071933.1">
    <property type="nucleotide sequence ID" value="NZ_JMIH01000014.1"/>
</dbReference>
<dbReference type="AlphaFoldDB" id="A0A074LMV7"/>
<dbReference type="OrthoDB" id="836915at2"/>
<evidence type="ECO:0000313" key="2">
    <source>
        <dbReference type="Proteomes" id="UP000027821"/>
    </source>
</evidence>
<dbReference type="STRING" id="1048983.EL17_06055"/>
<dbReference type="Proteomes" id="UP000027821">
    <property type="component" value="Unassembled WGS sequence"/>
</dbReference>
<reference evidence="1 2" key="1">
    <citation type="submission" date="2014-04" db="EMBL/GenBank/DDBJ databases">
        <title>Characterization and application of a salt tolerant electro-active bacterium.</title>
        <authorList>
            <person name="Yang L."/>
            <person name="Wei S."/>
            <person name="Tay Q.X.M."/>
        </authorList>
    </citation>
    <scope>NUCLEOTIDE SEQUENCE [LARGE SCALE GENOMIC DNA]</scope>
    <source>
        <strain evidence="1 2">LY1</strain>
    </source>
</reference>
<organism evidence="1 2">
    <name type="scientific">Anditalea andensis</name>
    <dbReference type="NCBI Taxonomy" id="1048983"/>
    <lineage>
        <taxon>Bacteria</taxon>
        <taxon>Pseudomonadati</taxon>
        <taxon>Bacteroidota</taxon>
        <taxon>Cytophagia</taxon>
        <taxon>Cytophagales</taxon>
        <taxon>Cytophagaceae</taxon>
        <taxon>Anditalea</taxon>
    </lineage>
</organism>
<proteinExistence type="predicted"/>
<gene>
    <name evidence="1" type="ORF">EL17_06055</name>
</gene>
<dbReference type="EMBL" id="JMIH01000014">
    <property type="protein sequence ID" value="KEO75222.1"/>
    <property type="molecule type" value="Genomic_DNA"/>
</dbReference>
<comment type="caution">
    <text evidence="1">The sequence shown here is derived from an EMBL/GenBank/DDBJ whole genome shotgun (WGS) entry which is preliminary data.</text>
</comment>
<keyword evidence="2" id="KW-1185">Reference proteome</keyword>